<evidence type="ECO:0000256" key="1">
    <source>
        <dbReference type="SAM" id="Phobius"/>
    </source>
</evidence>
<organism evidence="2 3">
    <name type="scientific">Steinernema hermaphroditum</name>
    <dbReference type="NCBI Taxonomy" id="289476"/>
    <lineage>
        <taxon>Eukaryota</taxon>
        <taxon>Metazoa</taxon>
        <taxon>Ecdysozoa</taxon>
        <taxon>Nematoda</taxon>
        <taxon>Chromadorea</taxon>
        <taxon>Rhabditida</taxon>
        <taxon>Tylenchina</taxon>
        <taxon>Panagrolaimomorpha</taxon>
        <taxon>Strongyloidoidea</taxon>
        <taxon>Steinernematidae</taxon>
        <taxon>Steinernema</taxon>
    </lineage>
</organism>
<keyword evidence="3" id="KW-1185">Reference proteome</keyword>
<dbReference type="PANTHER" id="PTHR34851:SF5">
    <property type="entry name" value="MARVEL DOMAIN-CONTAINING PROTEIN"/>
    <property type="match status" value="1"/>
</dbReference>
<feature type="transmembrane region" description="Helical" evidence="1">
    <location>
        <begin position="45"/>
        <end position="70"/>
    </location>
</feature>
<comment type="caution">
    <text evidence="2">The sequence shown here is derived from an EMBL/GenBank/DDBJ whole genome shotgun (WGS) entry which is preliminary data.</text>
</comment>
<dbReference type="PANTHER" id="PTHR34851">
    <property type="entry name" value="PROTEIN CBG05235-RELATED"/>
    <property type="match status" value="1"/>
</dbReference>
<protein>
    <submittedName>
        <fullName evidence="2">Uncharacterized protein</fullName>
    </submittedName>
</protein>
<feature type="transmembrane region" description="Helical" evidence="1">
    <location>
        <begin position="125"/>
        <end position="147"/>
    </location>
</feature>
<feature type="transmembrane region" description="Helical" evidence="1">
    <location>
        <begin position="82"/>
        <end position="105"/>
    </location>
</feature>
<name>A0AA39HMM7_9BILA</name>
<gene>
    <name evidence="2" type="ORF">QR680_004096</name>
</gene>
<feature type="transmembrane region" description="Helical" evidence="1">
    <location>
        <begin position="20"/>
        <end position="39"/>
    </location>
</feature>
<accession>A0AA39HMM7</accession>
<keyword evidence="1" id="KW-0812">Transmembrane</keyword>
<keyword evidence="1" id="KW-1133">Transmembrane helix</keyword>
<dbReference type="PROSITE" id="PS51257">
    <property type="entry name" value="PROKAR_LIPOPROTEIN"/>
    <property type="match status" value="1"/>
</dbReference>
<sequence length="175" mass="18526">MSSSDDKCLCGLVDVKKGTLIFGAMMFISGACGVLNSVADVGSTGLLAAAFSILLNVGSAAVGGVTIYAIKHEQHKLVKPFIIWQYALLVLLALAAAGTIILQLFPKVVADFADMTKKGEEVDTSSIRISLIMFTVFLALGALWPWWALGVAKRAHKLIKEGNSAPATEMNTQKA</sequence>
<reference evidence="2" key="1">
    <citation type="submission" date="2023-06" db="EMBL/GenBank/DDBJ databases">
        <title>Genomic analysis of the entomopathogenic nematode Steinernema hermaphroditum.</title>
        <authorList>
            <person name="Schwarz E.M."/>
            <person name="Heppert J.K."/>
            <person name="Baniya A."/>
            <person name="Schwartz H.T."/>
            <person name="Tan C.-H."/>
            <person name="Antoshechkin I."/>
            <person name="Sternberg P.W."/>
            <person name="Goodrich-Blair H."/>
            <person name="Dillman A.R."/>
        </authorList>
    </citation>
    <scope>NUCLEOTIDE SEQUENCE</scope>
    <source>
        <strain evidence="2">PS9179</strain>
        <tissue evidence="2">Whole animal</tissue>
    </source>
</reference>
<proteinExistence type="predicted"/>
<dbReference type="EMBL" id="JAUCMV010000003">
    <property type="protein sequence ID" value="KAK0408681.1"/>
    <property type="molecule type" value="Genomic_DNA"/>
</dbReference>
<dbReference type="Proteomes" id="UP001175271">
    <property type="component" value="Unassembled WGS sequence"/>
</dbReference>
<evidence type="ECO:0000313" key="3">
    <source>
        <dbReference type="Proteomes" id="UP001175271"/>
    </source>
</evidence>
<evidence type="ECO:0000313" key="2">
    <source>
        <dbReference type="EMBL" id="KAK0408681.1"/>
    </source>
</evidence>
<keyword evidence="1" id="KW-0472">Membrane</keyword>
<dbReference type="AlphaFoldDB" id="A0AA39HMM7"/>